<dbReference type="PANTHER" id="PTHR34580:SF3">
    <property type="entry name" value="PROTEIN PAFB"/>
    <property type="match status" value="1"/>
</dbReference>
<proteinExistence type="predicted"/>
<organism evidence="3 4">
    <name type="scientific">Teredinibacter turnerae (strain ATCC 39867 / T7901)</name>
    <dbReference type="NCBI Taxonomy" id="377629"/>
    <lineage>
        <taxon>Bacteria</taxon>
        <taxon>Pseudomonadati</taxon>
        <taxon>Pseudomonadota</taxon>
        <taxon>Gammaproteobacteria</taxon>
        <taxon>Cellvibrionales</taxon>
        <taxon>Cellvibrionaceae</taxon>
        <taxon>Teredinibacter</taxon>
    </lineage>
</organism>
<dbReference type="OrthoDB" id="9807255at2"/>
<dbReference type="InterPro" id="IPR057727">
    <property type="entry name" value="WCX_dom"/>
</dbReference>
<keyword evidence="4" id="KW-1185">Reference proteome</keyword>
<dbReference type="Proteomes" id="UP000009080">
    <property type="component" value="Chromosome"/>
</dbReference>
<reference evidence="3 4" key="1">
    <citation type="journal article" date="2009" name="PLoS ONE">
        <title>The complete genome of Teredinibacter turnerae T7901: an intracellular endosymbiont of marine wood-boring bivalves (shipworms).</title>
        <authorList>
            <person name="Yang J.C."/>
            <person name="Madupu R."/>
            <person name="Durkin A.S."/>
            <person name="Ekborg N.A."/>
            <person name="Pedamallu C.S."/>
            <person name="Hostetler J.B."/>
            <person name="Radune D."/>
            <person name="Toms B.S."/>
            <person name="Henrissat B."/>
            <person name="Coutinho P.M."/>
            <person name="Schwarz S."/>
            <person name="Field L."/>
            <person name="Trindade-Silva A.E."/>
            <person name="Soares C.A.G."/>
            <person name="Elshahawi S."/>
            <person name="Hanora A."/>
            <person name="Schmidt E.W."/>
            <person name="Haygood M.G."/>
            <person name="Posfai J."/>
            <person name="Benner J."/>
            <person name="Madinger C."/>
            <person name="Nove J."/>
            <person name="Anton B."/>
            <person name="Chaudhary K."/>
            <person name="Foster J."/>
            <person name="Holman A."/>
            <person name="Kumar S."/>
            <person name="Lessard P.A."/>
            <person name="Luyten Y.A."/>
            <person name="Slatko B."/>
            <person name="Wood N."/>
            <person name="Wu B."/>
            <person name="Teplitski M."/>
            <person name="Mougous J.D."/>
            <person name="Ward N."/>
            <person name="Eisen J.A."/>
            <person name="Badger J.H."/>
            <person name="Distel D.L."/>
        </authorList>
    </citation>
    <scope>NUCLEOTIDE SEQUENCE [LARGE SCALE GENOMIC DNA]</scope>
    <source>
        <strain evidence="4">ATCC 39867 / T7901</strain>
    </source>
</reference>
<evidence type="ECO:0000313" key="3">
    <source>
        <dbReference type="EMBL" id="ACR11202.1"/>
    </source>
</evidence>
<dbReference type="KEGG" id="ttu:TERTU_3120"/>
<gene>
    <name evidence="3" type="ordered locus">TERTU_3120</name>
</gene>
<dbReference type="eggNOG" id="COG2378">
    <property type="taxonomic scope" value="Bacteria"/>
</dbReference>
<dbReference type="Pfam" id="PF25583">
    <property type="entry name" value="WCX"/>
    <property type="match status" value="1"/>
</dbReference>
<protein>
    <submittedName>
        <fullName evidence="3">Uncharacterized protein</fullName>
    </submittedName>
</protein>
<feature type="domain" description="WCX" evidence="2">
    <location>
        <begin position="238"/>
        <end position="314"/>
    </location>
</feature>
<evidence type="ECO:0000259" key="2">
    <source>
        <dbReference type="Pfam" id="PF25583"/>
    </source>
</evidence>
<dbReference type="InterPro" id="IPR051534">
    <property type="entry name" value="CBASS_pafABC_assoc_protein"/>
</dbReference>
<sequence>MDKFDRFQLLHRVFTTRKRPVPLKVLAEKLECTEGSAKRLIHQLRDYWQAPLEYDSERRGWYYHPDTTFELPGLWLTAAELQSLTALLHLIENIGEGMLGDELQVVERSIHKLIQARGIDPAAVARHIKYFAISKRQTHYQIFATVAESLLKKRQLTLLYQDYRNQKTTRTVSPQTLVYYRENWHLDAWCHLRNGLRTFALSRIQRADAATAAAKEVPASELASHFADSFGIFSGPAKYQAKLRFYPEVARDLASQQWHPQQVGEWEGQNYLLTIPYNQDAELIMEILKYGNNVEVLAPATLRARVKEKLRAALQLY</sequence>
<dbReference type="STRING" id="377629.TERTU_3120"/>
<dbReference type="HOGENOM" id="CLU_041141_4_1_6"/>
<dbReference type="AlphaFoldDB" id="C5BP96"/>
<evidence type="ECO:0000313" key="4">
    <source>
        <dbReference type="Proteomes" id="UP000009080"/>
    </source>
</evidence>
<evidence type="ECO:0000259" key="1">
    <source>
        <dbReference type="Pfam" id="PF13280"/>
    </source>
</evidence>
<name>C5BP96_TERTT</name>
<dbReference type="EMBL" id="CP001614">
    <property type="protein sequence ID" value="ACR11202.1"/>
    <property type="molecule type" value="Genomic_DNA"/>
</dbReference>
<accession>C5BP96</accession>
<feature type="domain" description="WYL" evidence="1">
    <location>
        <begin position="142"/>
        <end position="207"/>
    </location>
</feature>
<dbReference type="PROSITE" id="PS52050">
    <property type="entry name" value="WYL"/>
    <property type="match status" value="1"/>
</dbReference>
<dbReference type="RefSeq" id="WP_015817314.1">
    <property type="nucleotide sequence ID" value="NC_012997.1"/>
</dbReference>
<dbReference type="InterPro" id="IPR026881">
    <property type="entry name" value="WYL_dom"/>
</dbReference>
<dbReference type="Pfam" id="PF13280">
    <property type="entry name" value="WYL"/>
    <property type="match status" value="1"/>
</dbReference>
<dbReference type="PANTHER" id="PTHR34580">
    <property type="match status" value="1"/>
</dbReference>